<gene>
    <name evidence="1" type="ORF">O3P16_18000</name>
</gene>
<evidence type="ECO:0000313" key="2">
    <source>
        <dbReference type="Proteomes" id="UP001210231"/>
    </source>
</evidence>
<name>A0ABT4UPM2_9BACT</name>
<dbReference type="RefSeq" id="WP_407033040.1">
    <property type="nucleotide sequence ID" value="NZ_JAQGEF010000040.1"/>
</dbReference>
<dbReference type="Pfam" id="PF10652">
    <property type="entry name" value="DUF2480"/>
    <property type="match status" value="1"/>
</dbReference>
<sequence length="173" mass="19740">MQDEIVNKVALNQSLVTLDLEEFIPKDEDIIAFDIEPFLFMGMILKEKDFRESLKGHDWLVYKDRVVNVFCSADAIIPMWAYMLISSYLTPVTGDVFYGSKEQAKNDMFFRNLNNIALEDYAGKKLILKGCSDLLEKERAYLTATGIFLPVVNSLMFGEACSTVPIYKVKRAL</sequence>
<evidence type="ECO:0000313" key="1">
    <source>
        <dbReference type="EMBL" id="MDA3616710.1"/>
    </source>
</evidence>
<dbReference type="EMBL" id="JAQGEF010000040">
    <property type="protein sequence ID" value="MDA3616710.1"/>
    <property type="molecule type" value="Genomic_DNA"/>
</dbReference>
<protein>
    <submittedName>
        <fullName evidence="1">DUF2480 family protein</fullName>
    </submittedName>
</protein>
<reference evidence="1 2" key="1">
    <citation type="submission" date="2022-12" db="EMBL/GenBank/DDBJ databases">
        <title>Chitinophagaceae gen. sp. nov., a new member of the family Chitinophagaceae, isolated from soil in a chemical factory.</title>
        <authorList>
            <person name="Ke Z."/>
        </authorList>
    </citation>
    <scope>NUCLEOTIDE SEQUENCE [LARGE SCALE GENOMIC DNA]</scope>
    <source>
        <strain evidence="1 2">LY-5</strain>
    </source>
</reference>
<comment type="caution">
    <text evidence="1">The sequence shown here is derived from an EMBL/GenBank/DDBJ whole genome shotgun (WGS) entry which is preliminary data.</text>
</comment>
<keyword evidence="2" id="KW-1185">Reference proteome</keyword>
<dbReference type="InterPro" id="IPR018914">
    <property type="entry name" value="DUF2480"/>
</dbReference>
<proteinExistence type="predicted"/>
<organism evidence="1 2">
    <name type="scientific">Polluticaenibacter yanchengensis</name>
    <dbReference type="NCBI Taxonomy" id="3014562"/>
    <lineage>
        <taxon>Bacteria</taxon>
        <taxon>Pseudomonadati</taxon>
        <taxon>Bacteroidota</taxon>
        <taxon>Chitinophagia</taxon>
        <taxon>Chitinophagales</taxon>
        <taxon>Chitinophagaceae</taxon>
        <taxon>Polluticaenibacter</taxon>
    </lineage>
</organism>
<dbReference type="Proteomes" id="UP001210231">
    <property type="component" value="Unassembled WGS sequence"/>
</dbReference>
<accession>A0ABT4UPM2</accession>